<dbReference type="RefSeq" id="WP_084067279.1">
    <property type="nucleotide sequence ID" value="NZ_FWXY01000004.1"/>
</dbReference>
<keyword evidence="3" id="KW-1185">Reference proteome</keyword>
<feature type="signal peptide" evidence="1">
    <location>
        <begin position="1"/>
        <end position="26"/>
    </location>
</feature>
<dbReference type="STRING" id="1121400.SAMN02746065_10448"/>
<name>A0A1W2A2S1_9BACT</name>
<evidence type="ECO:0000313" key="3">
    <source>
        <dbReference type="Proteomes" id="UP000192418"/>
    </source>
</evidence>
<dbReference type="AlphaFoldDB" id="A0A1W2A2S1"/>
<proteinExistence type="predicted"/>
<dbReference type="EMBL" id="FWXY01000004">
    <property type="protein sequence ID" value="SMC54940.1"/>
    <property type="molecule type" value="Genomic_DNA"/>
</dbReference>
<reference evidence="2 3" key="1">
    <citation type="submission" date="2017-04" db="EMBL/GenBank/DDBJ databases">
        <authorList>
            <person name="Afonso C.L."/>
            <person name="Miller P.J."/>
            <person name="Scott M.A."/>
            <person name="Spackman E."/>
            <person name="Goraichik I."/>
            <person name="Dimitrov K.M."/>
            <person name="Suarez D.L."/>
            <person name="Swayne D.E."/>
        </authorList>
    </citation>
    <scope>NUCLEOTIDE SEQUENCE [LARGE SCALE GENOMIC DNA]</scope>
    <source>
        <strain evidence="2 3">DSM 3385</strain>
    </source>
</reference>
<organism evidence="2 3">
    <name type="scientific">Desulfocicer vacuolatum DSM 3385</name>
    <dbReference type="NCBI Taxonomy" id="1121400"/>
    <lineage>
        <taxon>Bacteria</taxon>
        <taxon>Pseudomonadati</taxon>
        <taxon>Thermodesulfobacteriota</taxon>
        <taxon>Desulfobacteria</taxon>
        <taxon>Desulfobacterales</taxon>
        <taxon>Desulfobacteraceae</taxon>
        <taxon>Desulfocicer</taxon>
    </lineage>
</organism>
<dbReference type="Proteomes" id="UP000192418">
    <property type="component" value="Unassembled WGS sequence"/>
</dbReference>
<accession>A0A1W2A2S1</accession>
<keyword evidence="1" id="KW-0732">Signal</keyword>
<sequence length="151" mass="16837">MKIKYTYLLTVIIAVLYLTCTAQAFAAKGVLGDVRIIHASSGPAHMDPALGDLAHELQTVFKYTSYRLLNRKPLNVKHRQVAHISLPGNRTLEISPTGFKKGRIKFKINILKQNRSVFNTEILLKNNRSITIGGPGFKKGYLLFNISATAR</sequence>
<evidence type="ECO:0000313" key="2">
    <source>
        <dbReference type="EMBL" id="SMC54940.1"/>
    </source>
</evidence>
<protein>
    <submittedName>
        <fullName evidence="2">Uncharacterized protein</fullName>
    </submittedName>
</protein>
<feature type="chain" id="PRO_5013139675" evidence="1">
    <location>
        <begin position="27"/>
        <end position="151"/>
    </location>
</feature>
<gene>
    <name evidence="2" type="ORF">SAMN02746065_10448</name>
</gene>
<dbReference type="OrthoDB" id="5421437at2"/>
<evidence type="ECO:0000256" key="1">
    <source>
        <dbReference type="SAM" id="SignalP"/>
    </source>
</evidence>